<keyword evidence="3" id="KW-1185">Reference proteome</keyword>
<protein>
    <submittedName>
        <fullName evidence="2">Uncharacterized protein</fullName>
    </submittedName>
</protein>
<comment type="caution">
    <text evidence="2">The sequence shown here is derived from an EMBL/GenBank/DDBJ whole genome shotgun (WGS) entry which is preliminary data.</text>
</comment>
<name>A0A3N5XXU1_9ALTE</name>
<feature type="compositionally biased region" description="Basic and acidic residues" evidence="1">
    <location>
        <begin position="191"/>
        <end position="223"/>
    </location>
</feature>
<gene>
    <name evidence="2" type="ORF">DRW07_15410</name>
</gene>
<sequence>MSKHDRKTSETENASIALNKEQFDKYNEASKGTITQRIDELALQEGNRRLTSYFGLENQWYKTLGYRSKSSFIASFPLSRQEVYKERNRALIELVIYKGNFEKIGTVRASHLDLLDSHGKQYYKQPEDRYAFFEGVWSLLTSSSEYDPKTVIANCILAHIKKYVCEDANIETKVSEETLSKLINNDGDQDPISRDKTALNDSNPTERARGTKKEQEVKPKPELKPQNLTQTKTKSTSNKATRIQEAYLDEESVEFERKLTNRDKVTMVRKWISELLEEGISLFLLLPNDQEKQSRKKIKSQLKDSLKKCRVEGKKTAV</sequence>
<feature type="region of interest" description="Disordered" evidence="1">
    <location>
        <begin position="183"/>
        <end position="239"/>
    </location>
</feature>
<accession>A0A3N5XXU1</accession>
<evidence type="ECO:0000313" key="2">
    <source>
        <dbReference type="EMBL" id="RPJ65293.1"/>
    </source>
</evidence>
<dbReference type="AlphaFoldDB" id="A0A3N5XXU1"/>
<evidence type="ECO:0000313" key="3">
    <source>
        <dbReference type="Proteomes" id="UP000275281"/>
    </source>
</evidence>
<feature type="compositionally biased region" description="Polar residues" evidence="1">
    <location>
        <begin position="226"/>
        <end position="239"/>
    </location>
</feature>
<dbReference type="EMBL" id="RPOK01000005">
    <property type="protein sequence ID" value="RPJ65293.1"/>
    <property type="molecule type" value="Genomic_DNA"/>
</dbReference>
<organism evidence="2 3">
    <name type="scientific">Alteromonas sediminis</name>
    <dbReference type="NCBI Taxonomy" id="2259342"/>
    <lineage>
        <taxon>Bacteria</taxon>
        <taxon>Pseudomonadati</taxon>
        <taxon>Pseudomonadota</taxon>
        <taxon>Gammaproteobacteria</taxon>
        <taxon>Alteromonadales</taxon>
        <taxon>Alteromonadaceae</taxon>
        <taxon>Alteromonas/Salinimonas group</taxon>
        <taxon>Alteromonas</taxon>
    </lineage>
</organism>
<dbReference type="RefSeq" id="WP_124028840.1">
    <property type="nucleotide sequence ID" value="NZ_JBHRSN010000014.1"/>
</dbReference>
<proteinExistence type="predicted"/>
<dbReference type="Proteomes" id="UP000275281">
    <property type="component" value="Unassembled WGS sequence"/>
</dbReference>
<evidence type="ECO:0000256" key="1">
    <source>
        <dbReference type="SAM" id="MobiDB-lite"/>
    </source>
</evidence>
<reference evidence="2 3" key="1">
    <citation type="submission" date="2018-11" db="EMBL/GenBank/DDBJ databases">
        <authorList>
            <person name="Ye M.-Q."/>
            <person name="Du Z.-J."/>
        </authorList>
    </citation>
    <scope>NUCLEOTIDE SEQUENCE [LARGE SCALE GENOMIC DNA]</scope>
    <source>
        <strain evidence="2 3">U0105</strain>
    </source>
</reference>